<dbReference type="InterPro" id="IPR019700">
    <property type="entry name" value="Sigma-G_inhibitor_Gin"/>
</dbReference>
<evidence type="ECO:0000313" key="1">
    <source>
        <dbReference type="EMBL" id="MBP1932424.1"/>
    </source>
</evidence>
<reference evidence="1 2" key="1">
    <citation type="submission" date="2021-03" db="EMBL/GenBank/DDBJ databases">
        <title>Genomic Encyclopedia of Type Strains, Phase IV (KMG-IV): sequencing the most valuable type-strain genomes for metagenomic binning, comparative biology and taxonomic classification.</title>
        <authorList>
            <person name="Goeker M."/>
        </authorList>
    </citation>
    <scope>NUCLEOTIDE SEQUENCE [LARGE SCALE GENOMIC DNA]</scope>
    <source>
        <strain evidence="1 2">DSM 24738</strain>
    </source>
</reference>
<dbReference type="RefSeq" id="WP_209810466.1">
    <property type="nucleotide sequence ID" value="NZ_JAGGKT010000006.1"/>
</dbReference>
<proteinExistence type="predicted"/>
<name>A0ABS4GQ95_9BACL</name>
<protein>
    <recommendedName>
        <fullName evidence="3">Inhibitor of sigma-G Gin</fullName>
    </recommendedName>
</protein>
<dbReference type="Pfam" id="PF10764">
    <property type="entry name" value="Gin"/>
    <property type="match status" value="1"/>
</dbReference>
<gene>
    <name evidence="1" type="ORF">J2Z37_002425</name>
</gene>
<dbReference type="EMBL" id="JAGGKT010000006">
    <property type="protein sequence ID" value="MBP1932424.1"/>
    <property type="molecule type" value="Genomic_DNA"/>
</dbReference>
<comment type="caution">
    <text evidence="1">The sequence shown here is derived from an EMBL/GenBank/DDBJ whole genome shotgun (WGS) entry which is preliminary data.</text>
</comment>
<accession>A0ABS4GQ95</accession>
<evidence type="ECO:0000313" key="2">
    <source>
        <dbReference type="Proteomes" id="UP001519343"/>
    </source>
</evidence>
<dbReference type="Proteomes" id="UP001519343">
    <property type="component" value="Unassembled WGS sequence"/>
</dbReference>
<sequence>MESSEKCCIVCGQKQVEGIAIWKAFICQSCEQEMVQTDVLDDKYPFFVERMKQIWKMEA</sequence>
<organism evidence="1 2">
    <name type="scientific">Ammoniphilus resinae</name>
    <dbReference type="NCBI Taxonomy" id="861532"/>
    <lineage>
        <taxon>Bacteria</taxon>
        <taxon>Bacillati</taxon>
        <taxon>Bacillota</taxon>
        <taxon>Bacilli</taxon>
        <taxon>Bacillales</taxon>
        <taxon>Paenibacillaceae</taxon>
        <taxon>Aneurinibacillus group</taxon>
        <taxon>Ammoniphilus</taxon>
    </lineage>
</organism>
<keyword evidence="2" id="KW-1185">Reference proteome</keyword>
<evidence type="ECO:0008006" key="3">
    <source>
        <dbReference type="Google" id="ProtNLM"/>
    </source>
</evidence>